<feature type="compositionally biased region" description="Polar residues" evidence="1">
    <location>
        <begin position="77"/>
        <end position="90"/>
    </location>
</feature>
<dbReference type="EMBL" id="WMIF01000020">
    <property type="protein sequence ID" value="MTH35668.1"/>
    <property type="molecule type" value="Genomic_DNA"/>
</dbReference>
<evidence type="ECO:0000313" key="3">
    <source>
        <dbReference type="Proteomes" id="UP000442533"/>
    </source>
</evidence>
<organism evidence="2 3">
    <name type="scientific">Paracoccus limosus</name>
    <dbReference type="NCBI Taxonomy" id="913252"/>
    <lineage>
        <taxon>Bacteria</taxon>
        <taxon>Pseudomonadati</taxon>
        <taxon>Pseudomonadota</taxon>
        <taxon>Alphaproteobacteria</taxon>
        <taxon>Rhodobacterales</taxon>
        <taxon>Paracoccaceae</taxon>
        <taxon>Paracoccus</taxon>
    </lineage>
</organism>
<dbReference type="RefSeq" id="WP_155065215.1">
    <property type="nucleotide sequence ID" value="NZ_WMIF01000020.1"/>
</dbReference>
<name>A0A844HAI0_9RHOB</name>
<accession>A0A844HAI0</accession>
<protein>
    <submittedName>
        <fullName evidence="2">Uncharacterized protein</fullName>
    </submittedName>
</protein>
<evidence type="ECO:0000313" key="2">
    <source>
        <dbReference type="EMBL" id="MTH35668.1"/>
    </source>
</evidence>
<sequence>MERDRKQVSALTVGPDGERREVSLSTKGIERLDPQAARYDGTLWYHHGRPRPDLPQPGIETSHSFEQRRRQCDGAVMTTSGAQGFTQPTFETEPPVQ</sequence>
<keyword evidence="3" id="KW-1185">Reference proteome</keyword>
<dbReference type="AlphaFoldDB" id="A0A844HAI0"/>
<dbReference type="OrthoDB" id="8450156at2"/>
<reference evidence="2 3" key="1">
    <citation type="submission" date="2019-11" db="EMBL/GenBank/DDBJ databases">
        <authorList>
            <person name="Dong K."/>
        </authorList>
    </citation>
    <scope>NUCLEOTIDE SEQUENCE [LARGE SCALE GENOMIC DNA]</scope>
    <source>
        <strain evidence="2 3">JCM 17370</strain>
    </source>
</reference>
<proteinExistence type="predicted"/>
<feature type="region of interest" description="Disordered" evidence="1">
    <location>
        <begin position="77"/>
        <end position="97"/>
    </location>
</feature>
<dbReference type="Proteomes" id="UP000442533">
    <property type="component" value="Unassembled WGS sequence"/>
</dbReference>
<evidence type="ECO:0000256" key="1">
    <source>
        <dbReference type="SAM" id="MobiDB-lite"/>
    </source>
</evidence>
<comment type="caution">
    <text evidence="2">The sequence shown here is derived from an EMBL/GenBank/DDBJ whole genome shotgun (WGS) entry which is preliminary data.</text>
</comment>
<feature type="region of interest" description="Disordered" evidence="1">
    <location>
        <begin position="1"/>
        <end position="23"/>
    </location>
</feature>
<gene>
    <name evidence="2" type="ORF">GL279_13750</name>
</gene>